<keyword evidence="1" id="KW-0547">Nucleotide-binding</keyword>
<gene>
    <name evidence="1" type="ORF">ACFQS1_35845</name>
</gene>
<reference evidence="2" key="1">
    <citation type="journal article" date="2019" name="Int. J. Syst. Evol. Microbiol.">
        <title>The Global Catalogue of Microorganisms (GCM) 10K type strain sequencing project: providing services to taxonomists for standard genome sequencing and annotation.</title>
        <authorList>
            <consortium name="The Broad Institute Genomics Platform"/>
            <consortium name="The Broad Institute Genome Sequencing Center for Infectious Disease"/>
            <person name="Wu L."/>
            <person name="Ma J."/>
        </authorList>
    </citation>
    <scope>NUCLEOTIDE SEQUENCE [LARGE SCALE GENOMIC DNA]</scope>
    <source>
        <strain evidence="2">XZYJT-10</strain>
    </source>
</reference>
<accession>A0ABW2I3G3</accession>
<keyword evidence="2" id="KW-1185">Reference proteome</keyword>
<dbReference type="SUPFAM" id="SSF52540">
    <property type="entry name" value="P-loop containing nucleoside triphosphate hydrolases"/>
    <property type="match status" value="1"/>
</dbReference>
<dbReference type="EMBL" id="JBHTBJ010000049">
    <property type="protein sequence ID" value="MFC7279367.1"/>
    <property type="molecule type" value="Genomic_DNA"/>
</dbReference>
<comment type="caution">
    <text evidence="1">The sequence shown here is derived from an EMBL/GenBank/DDBJ whole genome shotgun (WGS) entry which is preliminary data.</text>
</comment>
<evidence type="ECO:0000313" key="1">
    <source>
        <dbReference type="EMBL" id="MFC7279367.1"/>
    </source>
</evidence>
<organism evidence="1 2">
    <name type="scientific">Paractinoplanes rhizophilus</name>
    <dbReference type="NCBI Taxonomy" id="1416877"/>
    <lineage>
        <taxon>Bacteria</taxon>
        <taxon>Bacillati</taxon>
        <taxon>Actinomycetota</taxon>
        <taxon>Actinomycetes</taxon>
        <taxon>Micromonosporales</taxon>
        <taxon>Micromonosporaceae</taxon>
        <taxon>Paractinoplanes</taxon>
    </lineage>
</organism>
<sequence length="641" mass="68470">MPPTRVADLLDLARARSFVGRDSELATFGELLGTGGVLYLHGPGGIGKSSTLLRFEREARRCGRTTKALDGREIDPAPEAFRSALGPASVLLIDGYEHLAVLDDWMRRDFLPSRPGTDVVVLAGRTPPAAAWRTDPGWRSLATIRRLDPLGPAESIELLARAGVPVPQREALVALGRGHPLAMALLADAALTGTVPRTLADVPDLITELLECLVREPPSDAHATGLATCAKAWLTTEDLLRDTVGPDAPAVWEWLCRRPFITCGTRGLRPHDLVRDVLDASFERRSPDRYRALHRVIHDHTVAGVRAAAGPDRQLRAQDLLYLHRHSPMTAAYHQLRSSKVPVALAPGTPADHAAVVASAGPFAAEWLAAQPGGLSVVRGEGELLAYVMHLILPDGGTLAERDPVTRAVLAHVSLRPGERFGLARFLAGRDGNETDLYAVLAGSVSSILEWVVPGKACSYVVLANPEFWGPMFDYLAFTPAFEVTVDGVPHVGYGMDWRRLRVDDWLDLMNEREHSGGTGPAPESLLRPPPLDQAAFASAVRQALPDLSKAAAGPLAGTALGPDPRAAILSAISALGEAPKGGPLQAVLGRTFLKGAPSQEAAASMLGLPFSTYRRHLAKAVDSLIALLWAVETGNSTSSE</sequence>
<name>A0ABW2I3G3_9ACTN</name>
<keyword evidence="1" id="KW-0067">ATP-binding</keyword>
<dbReference type="RefSeq" id="WP_378976627.1">
    <property type="nucleotide sequence ID" value="NZ_JBHTBJ010000049.1"/>
</dbReference>
<evidence type="ECO:0000313" key="2">
    <source>
        <dbReference type="Proteomes" id="UP001596548"/>
    </source>
</evidence>
<dbReference type="InterPro" id="IPR027417">
    <property type="entry name" value="P-loop_NTPase"/>
</dbReference>
<protein>
    <submittedName>
        <fullName evidence="1">ATP-binding protein</fullName>
    </submittedName>
</protein>
<proteinExistence type="predicted"/>
<dbReference type="Proteomes" id="UP001596548">
    <property type="component" value="Unassembled WGS sequence"/>
</dbReference>
<dbReference type="GO" id="GO:0005524">
    <property type="term" value="F:ATP binding"/>
    <property type="evidence" value="ECO:0007669"/>
    <property type="project" value="UniProtKB-KW"/>
</dbReference>